<dbReference type="SUPFAM" id="SSF159501">
    <property type="entry name" value="EreA/ChaN-like"/>
    <property type="match status" value="1"/>
</dbReference>
<dbReference type="Gene3D" id="1.20.1440.30">
    <property type="entry name" value="Biosynthetic Protein domain"/>
    <property type="match status" value="1"/>
</dbReference>
<dbReference type="CDD" id="cd14728">
    <property type="entry name" value="Ere-like"/>
    <property type="match status" value="1"/>
</dbReference>
<dbReference type="GO" id="GO:0046677">
    <property type="term" value="P:response to antibiotic"/>
    <property type="evidence" value="ECO:0007669"/>
    <property type="project" value="InterPro"/>
</dbReference>
<evidence type="ECO:0000313" key="2">
    <source>
        <dbReference type="Proteomes" id="UP001178322"/>
    </source>
</evidence>
<dbReference type="InterPro" id="IPR052036">
    <property type="entry name" value="Hydrolase/PRTase-associated"/>
</dbReference>
<proteinExistence type="predicted"/>
<dbReference type="PROSITE" id="PS51257">
    <property type="entry name" value="PROKAR_LIPOPROTEIN"/>
    <property type="match status" value="1"/>
</dbReference>
<reference evidence="1" key="1">
    <citation type="submission" date="2023-05" db="EMBL/GenBank/DDBJ databases">
        <title>Comparative genomics of Bacillaceae isolates and their secondary metabolite potential.</title>
        <authorList>
            <person name="Song L."/>
            <person name="Nielsen L.J."/>
            <person name="Mohite O."/>
            <person name="Xu X."/>
            <person name="Weber T."/>
            <person name="Kovacs A.T."/>
        </authorList>
    </citation>
    <scope>NUCLEOTIDE SEQUENCE</scope>
    <source>
        <strain evidence="1">LY1</strain>
    </source>
</reference>
<organism evidence="1 2">
    <name type="scientific">Lysinibacillus pakistanensis</name>
    <dbReference type="NCBI Taxonomy" id="759811"/>
    <lineage>
        <taxon>Bacteria</taxon>
        <taxon>Bacillati</taxon>
        <taxon>Bacillota</taxon>
        <taxon>Bacilli</taxon>
        <taxon>Bacillales</taxon>
        <taxon>Bacillaceae</taxon>
        <taxon>Lysinibacillus</taxon>
    </lineage>
</organism>
<evidence type="ECO:0000313" key="1">
    <source>
        <dbReference type="EMBL" id="WHY51377.1"/>
    </source>
</evidence>
<sequence>MIFVKRSFLFISVLFLLLALTGCGKGEAIKDASTYTSTIEDIDIPDDVKIIGFGEATHGNVEFQSLKKDLFQALVKNEDVRVFVLEGDFGGAQQINQFILTGAGTAEEAVKALDYGIYKTDQMIEFVQWMHDYNMTADENNKVYFYGNDMQRYDYSKKGLLDYYEIVNSEEAAEYRAQLEDVTNKTMRDLTNSQLKELDENIDAIIKDLQSNKDAYIKESSKEAYLFAAQYAQIMKQRTQLFLNDSDYMNLRDKYLAENLQWIVDFEVAQGHSKVLMSAHNGHIEKTSANAAGYKSMGQYLEEMYQDDYFAIGTDFVKNTFQAQNAGSGERKNFTVEHHNALVDAFSDVQDNIFFVDFEHAKKSNELANILSEAQRMGNIGDDFRPWYKLTQMLYTIKMTPADAYDGIIIVQEATPTKIIE</sequence>
<accession>A0AAX3WUA3</accession>
<dbReference type="Gene3D" id="3.40.1660.10">
    <property type="entry name" value="EreA-like (biosynthetic domain)"/>
    <property type="match status" value="1"/>
</dbReference>
<dbReference type="PANTHER" id="PTHR31299:SF0">
    <property type="entry name" value="ESTERASE, PUTATIVE (AFU_ORTHOLOGUE AFUA_1G05850)-RELATED"/>
    <property type="match status" value="1"/>
</dbReference>
<gene>
    <name evidence="1" type="ORF">QNH24_24475</name>
</gene>
<dbReference type="Pfam" id="PF05139">
    <property type="entry name" value="Erythro_esteras"/>
    <property type="match status" value="1"/>
</dbReference>
<dbReference type="Gene3D" id="3.30.1870.10">
    <property type="entry name" value="EreA-like, domain 2"/>
    <property type="match status" value="1"/>
</dbReference>
<dbReference type="AlphaFoldDB" id="A0AAX3WUA3"/>
<dbReference type="Proteomes" id="UP001178322">
    <property type="component" value="Chromosome"/>
</dbReference>
<dbReference type="RefSeq" id="WP_283869957.1">
    <property type="nucleotide sequence ID" value="NZ_CP126101.1"/>
</dbReference>
<dbReference type="EMBL" id="CP126101">
    <property type="protein sequence ID" value="WHY51377.1"/>
    <property type="molecule type" value="Genomic_DNA"/>
</dbReference>
<name>A0AAX3WUA3_9BACI</name>
<dbReference type="InterPro" id="IPR007815">
    <property type="entry name" value="Emycin_Estase"/>
</dbReference>
<dbReference type="PANTHER" id="PTHR31299">
    <property type="entry name" value="ESTERASE, PUTATIVE (AFU_ORTHOLOGUE AFUA_1G05850)-RELATED"/>
    <property type="match status" value="1"/>
</dbReference>
<protein>
    <submittedName>
        <fullName evidence="1">Erythromycin esterase family protein</fullName>
    </submittedName>
</protein>